<name>A0A9W4SR18_9GLOM</name>
<dbReference type="EMBL" id="CAMKVN010001737">
    <property type="protein sequence ID" value="CAI2177792.1"/>
    <property type="molecule type" value="Genomic_DNA"/>
</dbReference>
<evidence type="ECO:0000256" key="1">
    <source>
        <dbReference type="SAM" id="SignalP"/>
    </source>
</evidence>
<proteinExistence type="predicted"/>
<gene>
    <name evidence="2" type="ORF">FWILDA_LOCUS8262</name>
</gene>
<reference evidence="2" key="1">
    <citation type="submission" date="2022-08" db="EMBL/GenBank/DDBJ databases">
        <authorList>
            <person name="Kallberg Y."/>
            <person name="Tangrot J."/>
            <person name="Rosling A."/>
        </authorList>
    </citation>
    <scope>NUCLEOTIDE SEQUENCE</scope>
    <source>
        <strain evidence="2">Wild A</strain>
    </source>
</reference>
<protein>
    <submittedName>
        <fullName evidence="2">1505_t:CDS:1</fullName>
    </submittedName>
</protein>
<dbReference type="AlphaFoldDB" id="A0A9W4SR18"/>
<accession>A0A9W4SR18</accession>
<comment type="caution">
    <text evidence="2">The sequence shown here is derived from an EMBL/GenBank/DDBJ whole genome shotgun (WGS) entry which is preliminary data.</text>
</comment>
<keyword evidence="3" id="KW-1185">Reference proteome</keyword>
<keyword evidence="1" id="KW-0732">Signal</keyword>
<feature type="chain" id="PRO_5040934210" evidence="1">
    <location>
        <begin position="26"/>
        <end position="76"/>
    </location>
</feature>
<evidence type="ECO:0000313" key="3">
    <source>
        <dbReference type="Proteomes" id="UP001153678"/>
    </source>
</evidence>
<organism evidence="2 3">
    <name type="scientific">Funneliformis geosporum</name>
    <dbReference type="NCBI Taxonomy" id="1117311"/>
    <lineage>
        <taxon>Eukaryota</taxon>
        <taxon>Fungi</taxon>
        <taxon>Fungi incertae sedis</taxon>
        <taxon>Mucoromycota</taxon>
        <taxon>Glomeromycotina</taxon>
        <taxon>Glomeromycetes</taxon>
        <taxon>Glomerales</taxon>
        <taxon>Glomeraceae</taxon>
        <taxon>Funneliformis</taxon>
    </lineage>
</organism>
<feature type="signal peptide" evidence="1">
    <location>
        <begin position="1"/>
        <end position="25"/>
    </location>
</feature>
<evidence type="ECO:0000313" key="2">
    <source>
        <dbReference type="EMBL" id="CAI2177792.1"/>
    </source>
</evidence>
<dbReference type="Proteomes" id="UP001153678">
    <property type="component" value="Unassembled WGS sequence"/>
</dbReference>
<sequence length="76" mass="8689">MKSFTIVVFISLVLATLAILTPVEADWVMRKKRGIKRAEQTPKACEKWDEESGVPWPVNNKDDNVQDIAWTRNCIS</sequence>